<gene>
    <name evidence="2" type="ORF">GYMLUDRAFT_1024368</name>
</gene>
<dbReference type="InterPro" id="IPR029058">
    <property type="entry name" value="AB_hydrolase_fold"/>
</dbReference>
<protein>
    <recommendedName>
        <fullName evidence="1">T6SS Phospholipase effector Tle1-like catalytic domain-containing protein</fullName>
    </recommendedName>
</protein>
<dbReference type="Proteomes" id="UP000053593">
    <property type="component" value="Unassembled WGS sequence"/>
</dbReference>
<dbReference type="PANTHER" id="PTHR33840:SF1">
    <property type="entry name" value="TLE1 PHOSPHOLIPASE DOMAIN-CONTAINING PROTEIN"/>
    <property type="match status" value="1"/>
</dbReference>
<proteinExistence type="predicted"/>
<dbReference type="Pfam" id="PF09994">
    <property type="entry name" value="T6SS_Tle1-like_cat"/>
    <property type="match status" value="1"/>
</dbReference>
<evidence type="ECO:0000313" key="3">
    <source>
        <dbReference type="Proteomes" id="UP000053593"/>
    </source>
</evidence>
<dbReference type="HOGENOM" id="CLU_005049_1_2_1"/>
<evidence type="ECO:0000259" key="1">
    <source>
        <dbReference type="Pfam" id="PF09994"/>
    </source>
</evidence>
<dbReference type="SUPFAM" id="SSF53474">
    <property type="entry name" value="alpha/beta-Hydrolases"/>
    <property type="match status" value="1"/>
</dbReference>
<name>A0A0D0CGM6_9AGAR</name>
<dbReference type="InterPro" id="IPR018712">
    <property type="entry name" value="Tle1-like_cat"/>
</dbReference>
<feature type="domain" description="T6SS Phospholipase effector Tle1-like catalytic" evidence="1">
    <location>
        <begin position="2"/>
        <end position="269"/>
    </location>
</feature>
<dbReference type="EMBL" id="KN834820">
    <property type="protein sequence ID" value="KIK54083.1"/>
    <property type="molecule type" value="Genomic_DNA"/>
</dbReference>
<reference evidence="2 3" key="1">
    <citation type="submission" date="2014-04" db="EMBL/GenBank/DDBJ databases">
        <title>Evolutionary Origins and Diversification of the Mycorrhizal Mutualists.</title>
        <authorList>
            <consortium name="DOE Joint Genome Institute"/>
            <consortium name="Mycorrhizal Genomics Consortium"/>
            <person name="Kohler A."/>
            <person name="Kuo A."/>
            <person name="Nagy L.G."/>
            <person name="Floudas D."/>
            <person name="Copeland A."/>
            <person name="Barry K.W."/>
            <person name="Cichocki N."/>
            <person name="Veneault-Fourrey C."/>
            <person name="LaButti K."/>
            <person name="Lindquist E.A."/>
            <person name="Lipzen A."/>
            <person name="Lundell T."/>
            <person name="Morin E."/>
            <person name="Murat C."/>
            <person name="Riley R."/>
            <person name="Ohm R."/>
            <person name="Sun H."/>
            <person name="Tunlid A."/>
            <person name="Henrissat B."/>
            <person name="Grigoriev I.V."/>
            <person name="Hibbett D.S."/>
            <person name="Martin F."/>
        </authorList>
    </citation>
    <scope>NUCLEOTIDE SEQUENCE [LARGE SCALE GENOMIC DNA]</scope>
    <source>
        <strain evidence="2 3">FD-317 M1</strain>
    </source>
</reference>
<dbReference type="PANTHER" id="PTHR33840">
    <property type="match status" value="1"/>
</dbReference>
<sequence>MKRIIVACDGTGQSLSRGEYSGSTNVNRLCHALSNSSDTIQQIVFYQSGIGTEDLGWGDVGALYCQALGEGIEENIDDAYTFIMNNYQPGDKIFIFGFSRGAFTARVLANFMARVGVYHKPDYTWGFKRAIKAYKDGTLDKDIKIHKYYTPRFGEPVSKVHEVEIEVVGCWDTVASLGVPEWTNPGGVSGKYRHFSGSLVKGIKHAFHALALDECRRPFSPTMWYLPKDTEAAKSIDLQQCWFPGVHTNVGGGYHDQAIADLTLAWMIDRCRPFLDFDSKYINLLVSLDHQPWNIHSSDRWGRGRWYDSYRQGQTWTWKYRTPGAYTDDDGETKETNETIHPSVLARWQSSREEGGKMRDGPGVWAPKALRGFEPRAGAHGNWEWVKKKNGKEVLIIREAPFPARDTLPNNLTSVETEASFEGLLRYAPAEPESPSYKKRFVENNH</sequence>
<dbReference type="OrthoDB" id="3057168at2759"/>
<organism evidence="2 3">
    <name type="scientific">Collybiopsis luxurians FD-317 M1</name>
    <dbReference type="NCBI Taxonomy" id="944289"/>
    <lineage>
        <taxon>Eukaryota</taxon>
        <taxon>Fungi</taxon>
        <taxon>Dikarya</taxon>
        <taxon>Basidiomycota</taxon>
        <taxon>Agaricomycotina</taxon>
        <taxon>Agaricomycetes</taxon>
        <taxon>Agaricomycetidae</taxon>
        <taxon>Agaricales</taxon>
        <taxon>Marasmiineae</taxon>
        <taxon>Omphalotaceae</taxon>
        <taxon>Collybiopsis</taxon>
        <taxon>Collybiopsis luxurians</taxon>
    </lineage>
</organism>
<accession>A0A0D0CGM6</accession>
<evidence type="ECO:0000313" key="2">
    <source>
        <dbReference type="EMBL" id="KIK54083.1"/>
    </source>
</evidence>
<keyword evidence="3" id="KW-1185">Reference proteome</keyword>
<dbReference type="AlphaFoldDB" id="A0A0D0CGM6"/>